<name>A0A1J0ESC9_9PSED</name>
<dbReference type="AlphaFoldDB" id="A0A1J0ESC9"/>
<accession>A0A1J0ESC9</accession>
<organism evidence="1 2">
    <name type="scientific">Pseudomonas frederiksbergensis</name>
    <dbReference type="NCBI Taxonomy" id="104087"/>
    <lineage>
        <taxon>Bacteria</taxon>
        <taxon>Pseudomonadati</taxon>
        <taxon>Pseudomonadota</taxon>
        <taxon>Gammaproteobacteria</taxon>
        <taxon>Pseudomonadales</taxon>
        <taxon>Pseudomonadaceae</taxon>
        <taxon>Pseudomonas</taxon>
    </lineage>
</organism>
<sequence length="60" mass="7102">MYEVIVLRSDDQVQRNVLLRIDGRDFEVTHDLKVSLTQSGRLFFVYLSHSRVVRCDFIES</sequence>
<gene>
    <name evidence="1" type="ORF">BLL42_24625</name>
</gene>
<evidence type="ECO:0000313" key="2">
    <source>
        <dbReference type="Proteomes" id="UP000182567"/>
    </source>
</evidence>
<evidence type="ECO:0000313" key="1">
    <source>
        <dbReference type="EMBL" id="APC18736.1"/>
    </source>
</evidence>
<dbReference type="Proteomes" id="UP000182567">
    <property type="component" value="Chromosome"/>
</dbReference>
<proteinExistence type="predicted"/>
<protein>
    <submittedName>
        <fullName evidence="1">Uncharacterized protein</fullName>
    </submittedName>
</protein>
<dbReference type="EMBL" id="CP017886">
    <property type="protein sequence ID" value="APC18736.1"/>
    <property type="molecule type" value="Genomic_DNA"/>
</dbReference>
<reference evidence="2" key="1">
    <citation type="submission" date="2016-10" db="EMBL/GenBank/DDBJ databases">
        <title>Pseudomonas frederiksbergensis ERGS4:02 complete genome.</title>
        <authorList>
            <person name="Kumar R."/>
            <person name="Acharya V."/>
            <person name="Singh D."/>
        </authorList>
    </citation>
    <scope>NUCLEOTIDE SEQUENCE [LARGE SCALE GENOMIC DNA]</scope>
    <source>
        <strain evidence="2">ERGS4:02</strain>
    </source>
</reference>